<dbReference type="Proteomes" id="UP000054248">
    <property type="component" value="Unassembled WGS sequence"/>
</dbReference>
<proteinExistence type="predicted"/>
<protein>
    <submittedName>
        <fullName evidence="1">Uncharacterized protein</fullName>
    </submittedName>
</protein>
<reference evidence="1 2" key="1">
    <citation type="submission" date="2014-04" db="EMBL/GenBank/DDBJ databases">
        <authorList>
            <consortium name="DOE Joint Genome Institute"/>
            <person name="Kuo A."/>
            <person name="Girlanda M."/>
            <person name="Perotto S."/>
            <person name="Kohler A."/>
            <person name="Nagy L.G."/>
            <person name="Floudas D."/>
            <person name="Copeland A."/>
            <person name="Barry K.W."/>
            <person name="Cichocki N."/>
            <person name="Veneault-Fourrey C."/>
            <person name="LaButti K."/>
            <person name="Lindquist E.A."/>
            <person name="Lipzen A."/>
            <person name="Lundell T."/>
            <person name="Morin E."/>
            <person name="Murat C."/>
            <person name="Sun H."/>
            <person name="Tunlid A."/>
            <person name="Henrissat B."/>
            <person name="Grigoriev I.V."/>
            <person name="Hibbett D.S."/>
            <person name="Martin F."/>
            <person name="Nordberg H.P."/>
            <person name="Cantor M.N."/>
            <person name="Hua S.X."/>
        </authorList>
    </citation>
    <scope>NUCLEOTIDE SEQUENCE [LARGE SCALE GENOMIC DNA]</scope>
    <source>
        <strain evidence="1 2">MUT 4182</strain>
    </source>
</reference>
<evidence type="ECO:0000313" key="1">
    <source>
        <dbReference type="EMBL" id="KIO24327.1"/>
    </source>
</evidence>
<accession>A0A0C3LSK3</accession>
<dbReference type="AlphaFoldDB" id="A0A0C3LSK3"/>
<sequence length="105" mass="11821">MNTGTTGGNPSLVSNQLDNCYYTGSTPTWKCGVTEAEELARQSRINGSNKLSIAKMCHPSLSIMFSVQQDPGMLSRYHRDEHTLRRFQATPKQRGMNENRKILCK</sequence>
<name>A0A0C3LSK3_9AGAM</name>
<reference evidence="2" key="2">
    <citation type="submission" date="2015-01" db="EMBL/GenBank/DDBJ databases">
        <title>Evolutionary Origins and Diversification of the Mycorrhizal Mutualists.</title>
        <authorList>
            <consortium name="DOE Joint Genome Institute"/>
            <consortium name="Mycorrhizal Genomics Consortium"/>
            <person name="Kohler A."/>
            <person name="Kuo A."/>
            <person name="Nagy L.G."/>
            <person name="Floudas D."/>
            <person name="Copeland A."/>
            <person name="Barry K.W."/>
            <person name="Cichocki N."/>
            <person name="Veneault-Fourrey C."/>
            <person name="LaButti K."/>
            <person name="Lindquist E.A."/>
            <person name="Lipzen A."/>
            <person name="Lundell T."/>
            <person name="Morin E."/>
            <person name="Murat C."/>
            <person name="Riley R."/>
            <person name="Ohm R."/>
            <person name="Sun H."/>
            <person name="Tunlid A."/>
            <person name="Henrissat B."/>
            <person name="Grigoriev I.V."/>
            <person name="Hibbett D.S."/>
            <person name="Martin F."/>
        </authorList>
    </citation>
    <scope>NUCLEOTIDE SEQUENCE [LARGE SCALE GENOMIC DNA]</scope>
    <source>
        <strain evidence="2">MUT 4182</strain>
    </source>
</reference>
<evidence type="ECO:0000313" key="2">
    <source>
        <dbReference type="Proteomes" id="UP000054248"/>
    </source>
</evidence>
<dbReference type="EMBL" id="KN823063">
    <property type="protein sequence ID" value="KIO24327.1"/>
    <property type="molecule type" value="Genomic_DNA"/>
</dbReference>
<dbReference type="HOGENOM" id="CLU_2238589_0_0_1"/>
<gene>
    <name evidence="1" type="ORF">M407DRAFT_102185</name>
</gene>
<keyword evidence="2" id="KW-1185">Reference proteome</keyword>
<organism evidence="1 2">
    <name type="scientific">Tulasnella calospora MUT 4182</name>
    <dbReference type="NCBI Taxonomy" id="1051891"/>
    <lineage>
        <taxon>Eukaryota</taxon>
        <taxon>Fungi</taxon>
        <taxon>Dikarya</taxon>
        <taxon>Basidiomycota</taxon>
        <taxon>Agaricomycotina</taxon>
        <taxon>Agaricomycetes</taxon>
        <taxon>Cantharellales</taxon>
        <taxon>Tulasnellaceae</taxon>
        <taxon>Tulasnella</taxon>
    </lineage>
</organism>